<name>A0ACC2EYV7_DIPCM</name>
<evidence type="ECO:0000313" key="1">
    <source>
        <dbReference type="EMBL" id="KAJ7571612.1"/>
    </source>
</evidence>
<proteinExistence type="predicted"/>
<protein>
    <submittedName>
        <fullName evidence="1">Uncharacterized protein</fullName>
    </submittedName>
</protein>
<accession>A0ACC2EYV7</accession>
<keyword evidence="2" id="KW-1185">Reference proteome</keyword>
<organism evidence="1 2">
    <name type="scientific">Diphasiastrum complanatum</name>
    <name type="common">Issler's clubmoss</name>
    <name type="synonym">Lycopodium complanatum</name>
    <dbReference type="NCBI Taxonomy" id="34168"/>
    <lineage>
        <taxon>Eukaryota</taxon>
        <taxon>Viridiplantae</taxon>
        <taxon>Streptophyta</taxon>
        <taxon>Embryophyta</taxon>
        <taxon>Tracheophyta</taxon>
        <taxon>Lycopodiopsida</taxon>
        <taxon>Lycopodiales</taxon>
        <taxon>Lycopodiaceae</taxon>
        <taxon>Lycopodioideae</taxon>
        <taxon>Diphasiastrum</taxon>
    </lineage>
</organism>
<comment type="caution">
    <text evidence="1">The sequence shown here is derived from an EMBL/GenBank/DDBJ whole genome shotgun (WGS) entry which is preliminary data.</text>
</comment>
<evidence type="ECO:0000313" key="2">
    <source>
        <dbReference type="Proteomes" id="UP001162992"/>
    </source>
</evidence>
<dbReference type="EMBL" id="CM055092">
    <property type="protein sequence ID" value="KAJ7571612.1"/>
    <property type="molecule type" value="Genomic_DNA"/>
</dbReference>
<gene>
    <name evidence="1" type="ORF">O6H91_01G169100</name>
</gene>
<sequence length="106" mass="12217">MVSFVLEFLLILTCHSYFLLLLLADRRRLHSFLFFLVNDILVLLLQIIGGCKIDHVFQIDFEVGYGGNAHVIILVCRSFNFCDQLRSTRRGNVFPLSVECNLFFAS</sequence>
<dbReference type="Proteomes" id="UP001162992">
    <property type="component" value="Chromosome 1"/>
</dbReference>
<reference evidence="2" key="1">
    <citation type="journal article" date="2024" name="Proc. Natl. Acad. Sci. U.S.A.">
        <title>Extraordinary preservation of gene collinearity over three hundred million years revealed in homosporous lycophytes.</title>
        <authorList>
            <person name="Li C."/>
            <person name="Wickell D."/>
            <person name="Kuo L.Y."/>
            <person name="Chen X."/>
            <person name="Nie B."/>
            <person name="Liao X."/>
            <person name="Peng D."/>
            <person name="Ji J."/>
            <person name="Jenkins J."/>
            <person name="Williams M."/>
            <person name="Shu S."/>
            <person name="Plott C."/>
            <person name="Barry K."/>
            <person name="Rajasekar S."/>
            <person name="Grimwood J."/>
            <person name="Han X."/>
            <person name="Sun S."/>
            <person name="Hou Z."/>
            <person name="He W."/>
            <person name="Dai G."/>
            <person name="Sun C."/>
            <person name="Schmutz J."/>
            <person name="Leebens-Mack J.H."/>
            <person name="Li F.W."/>
            <person name="Wang L."/>
        </authorList>
    </citation>
    <scope>NUCLEOTIDE SEQUENCE [LARGE SCALE GENOMIC DNA]</scope>
    <source>
        <strain evidence="2">cv. PW_Plant_1</strain>
    </source>
</reference>